<dbReference type="GO" id="GO:0016746">
    <property type="term" value="F:acyltransferase activity"/>
    <property type="evidence" value="ECO:0007669"/>
    <property type="project" value="UniProtKB-KW"/>
</dbReference>
<dbReference type="InterPro" id="IPR013154">
    <property type="entry name" value="ADH-like_N"/>
</dbReference>
<dbReference type="EC" id="2.3.1.-" evidence="6"/>
<keyword evidence="6" id="KW-0808">Transferase</keyword>
<dbReference type="PROSITE" id="PS00059">
    <property type="entry name" value="ADH_ZINC"/>
    <property type="match status" value="1"/>
</dbReference>
<gene>
    <name evidence="6" type="ORF">GBAG_2113</name>
</gene>
<dbReference type="Gene3D" id="3.90.180.10">
    <property type="entry name" value="Medium-chain alcohol dehydrogenases, catalytic domain"/>
    <property type="match status" value="1"/>
</dbReference>
<evidence type="ECO:0000313" key="7">
    <source>
        <dbReference type="Proteomes" id="UP000028653"/>
    </source>
</evidence>
<evidence type="ECO:0000256" key="1">
    <source>
        <dbReference type="ARBA" id="ARBA00022723"/>
    </source>
</evidence>
<keyword evidence="6" id="KW-0012">Acyltransferase</keyword>
<dbReference type="GO" id="GO:0016616">
    <property type="term" value="F:oxidoreductase activity, acting on the CH-OH group of donors, NAD or NADP as acceptor"/>
    <property type="evidence" value="ECO:0007669"/>
    <property type="project" value="UniProtKB-ARBA"/>
</dbReference>
<dbReference type="InterPro" id="IPR036291">
    <property type="entry name" value="NAD(P)-bd_dom_sf"/>
</dbReference>
<dbReference type="RefSeq" id="WP_034495746.1">
    <property type="nucleotide sequence ID" value="NZ_JMPI01000030.1"/>
</dbReference>
<organism evidence="6 7">
    <name type="scientific">Buttiauxella agrestis ATCC 33320</name>
    <dbReference type="NCBI Taxonomy" id="1006004"/>
    <lineage>
        <taxon>Bacteria</taxon>
        <taxon>Pseudomonadati</taxon>
        <taxon>Pseudomonadota</taxon>
        <taxon>Gammaproteobacteria</taxon>
        <taxon>Enterobacterales</taxon>
        <taxon>Enterobacteriaceae</taxon>
        <taxon>Buttiauxella</taxon>
    </lineage>
</organism>
<sequence length="337" mass="36705">MKSVTIQQPEKLVIEERSAPQPLPGEVRIRVTCAGICGSDVHIYRGHNPFAKYPRVIGHEFFGLIDAVGEGVEKSRIGERVVGDPVVSCGHCYPCAVGRPNVCAELQVIGVHRDGGFSEYVTLPAKNAHVVPDSIPDNEATMVEPFTIAANICSQMKPGPLDTVLIYGAGPMGLTSIQVLRGVYGVKEIIVADRIDERLSMAKANGADRVINNANSDLKTELDALGIRPTLIIDAACHPSILPEAISLASPAARIGIMGFSSEACVISQQAITSKELTIFSSRLNSNRFPLVISWMTERKIQPEKLITHQFPYTQVLDAMELFEKDQKQCCKVLLKF</sequence>
<dbReference type="InterPro" id="IPR002328">
    <property type="entry name" value="ADH_Zn_CS"/>
</dbReference>
<dbReference type="eggNOG" id="COG1063">
    <property type="taxonomic scope" value="Bacteria"/>
</dbReference>
<dbReference type="CDD" id="cd08261">
    <property type="entry name" value="Zn_ADH7"/>
    <property type="match status" value="1"/>
</dbReference>
<proteinExistence type="inferred from homology"/>
<feature type="domain" description="Enoyl reductase (ER)" evidence="5">
    <location>
        <begin position="7"/>
        <end position="335"/>
    </location>
</feature>
<dbReference type="SMART" id="SM00829">
    <property type="entry name" value="PKS_ER"/>
    <property type="match status" value="1"/>
</dbReference>
<keyword evidence="1 4" id="KW-0479">Metal-binding</keyword>
<dbReference type="InterPro" id="IPR013149">
    <property type="entry name" value="ADH-like_C"/>
</dbReference>
<dbReference type="InterPro" id="IPR020843">
    <property type="entry name" value="ER"/>
</dbReference>
<dbReference type="PANTHER" id="PTHR43401:SF2">
    <property type="entry name" value="L-THREONINE 3-DEHYDROGENASE"/>
    <property type="match status" value="1"/>
</dbReference>
<dbReference type="NCBIfam" id="NF007489">
    <property type="entry name" value="PRK10083.1"/>
    <property type="match status" value="1"/>
</dbReference>
<dbReference type="InterPro" id="IPR011032">
    <property type="entry name" value="GroES-like_sf"/>
</dbReference>
<dbReference type="AlphaFoldDB" id="A0A085GC88"/>
<dbReference type="EC" id="1.-.-.-" evidence="6"/>
<dbReference type="Pfam" id="PF08240">
    <property type="entry name" value="ADH_N"/>
    <property type="match status" value="1"/>
</dbReference>
<keyword evidence="7" id="KW-1185">Reference proteome</keyword>
<evidence type="ECO:0000256" key="3">
    <source>
        <dbReference type="ARBA" id="ARBA00023002"/>
    </source>
</evidence>
<keyword evidence="3 6" id="KW-0560">Oxidoreductase</keyword>
<comment type="cofactor">
    <cofactor evidence="4">
        <name>Zn(2+)</name>
        <dbReference type="ChEBI" id="CHEBI:29105"/>
    </cofactor>
</comment>
<dbReference type="STRING" id="1006004.GBAG_2113"/>
<evidence type="ECO:0000259" key="5">
    <source>
        <dbReference type="SMART" id="SM00829"/>
    </source>
</evidence>
<keyword evidence="2 4" id="KW-0862">Zinc</keyword>
<comment type="similarity">
    <text evidence="4">Belongs to the zinc-containing alcohol dehydrogenase family.</text>
</comment>
<dbReference type="PANTHER" id="PTHR43401">
    <property type="entry name" value="L-THREONINE 3-DEHYDROGENASE"/>
    <property type="match status" value="1"/>
</dbReference>
<dbReference type="Pfam" id="PF00107">
    <property type="entry name" value="ADH_zinc_N"/>
    <property type="match status" value="1"/>
</dbReference>
<dbReference type="OrthoDB" id="9773078at2"/>
<protein>
    <submittedName>
        <fullName evidence="6">Starvation-sensing protein</fullName>
        <ecNumber evidence="6">1.-.-.-</ecNumber>
        <ecNumber evidence="6">2.3.1.-</ecNumber>
    </submittedName>
</protein>
<comment type="caution">
    <text evidence="6">The sequence shown here is derived from an EMBL/GenBank/DDBJ whole genome shotgun (WGS) entry which is preliminary data.</text>
</comment>
<dbReference type="InterPro" id="IPR050129">
    <property type="entry name" value="Zn_alcohol_dh"/>
</dbReference>
<dbReference type="SUPFAM" id="SSF50129">
    <property type="entry name" value="GroES-like"/>
    <property type="match status" value="1"/>
</dbReference>
<dbReference type="Proteomes" id="UP000028653">
    <property type="component" value="Unassembled WGS sequence"/>
</dbReference>
<accession>A0A085GC88</accession>
<dbReference type="GO" id="GO:0008270">
    <property type="term" value="F:zinc ion binding"/>
    <property type="evidence" value="ECO:0007669"/>
    <property type="project" value="InterPro"/>
</dbReference>
<evidence type="ECO:0000256" key="2">
    <source>
        <dbReference type="ARBA" id="ARBA00022833"/>
    </source>
</evidence>
<evidence type="ECO:0000256" key="4">
    <source>
        <dbReference type="RuleBase" id="RU361277"/>
    </source>
</evidence>
<dbReference type="EMBL" id="JMPI01000030">
    <property type="protein sequence ID" value="KFC81333.1"/>
    <property type="molecule type" value="Genomic_DNA"/>
</dbReference>
<dbReference type="SUPFAM" id="SSF51735">
    <property type="entry name" value="NAD(P)-binding Rossmann-fold domains"/>
    <property type="match status" value="1"/>
</dbReference>
<reference evidence="6 7" key="1">
    <citation type="submission" date="2014-05" db="EMBL/GenBank/DDBJ databases">
        <title>ATOL: Assembling a taxonomically balanced genome-scale reconstruction of the evolutionary history of the Enterobacteriaceae.</title>
        <authorList>
            <person name="Plunkett G.III."/>
            <person name="Neeno-Eckwall E.C."/>
            <person name="Glasner J.D."/>
            <person name="Perna N.T."/>
        </authorList>
    </citation>
    <scope>NUCLEOTIDE SEQUENCE [LARGE SCALE GENOMIC DNA]</scope>
    <source>
        <strain evidence="6 7">ATCC 33320</strain>
    </source>
</reference>
<evidence type="ECO:0000313" key="6">
    <source>
        <dbReference type="EMBL" id="KFC81333.1"/>
    </source>
</evidence>
<dbReference type="Gene3D" id="3.40.50.720">
    <property type="entry name" value="NAD(P)-binding Rossmann-like Domain"/>
    <property type="match status" value="1"/>
</dbReference>
<name>A0A085GC88_9ENTR</name>